<gene>
    <name evidence="3" type="primary">repB</name>
    <name evidence="3" type="ORF">FHY56_13885</name>
</gene>
<dbReference type="NCBIfam" id="TIGR00180">
    <property type="entry name" value="parB_part"/>
    <property type="match status" value="1"/>
</dbReference>
<dbReference type="OrthoDB" id="7908920at2"/>
<dbReference type="InterPro" id="IPR050336">
    <property type="entry name" value="Chromosome_partition/occlusion"/>
</dbReference>
<evidence type="ECO:0000313" key="3">
    <source>
        <dbReference type="EMBL" id="TPF74555.1"/>
    </source>
</evidence>
<dbReference type="InterPro" id="IPR011111">
    <property type="entry name" value="Plasmid_RepB"/>
</dbReference>
<evidence type="ECO:0000259" key="2">
    <source>
        <dbReference type="SMART" id="SM00470"/>
    </source>
</evidence>
<keyword evidence="4" id="KW-1185">Reference proteome</keyword>
<dbReference type="Pfam" id="PF07506">
    <property type="entry name" value="RepB"/>
    <property type="match status" value="1"/>
</dbReference>
<dbReference type="AlphaFoldDB" id="A0A502BKC4"/>
<dbReference type="InterPro" id="IPR036086">
    <property type="entry name" value="ParB/Sulfiredoxin_sf"/>
</dbReference>
<dbReference type="Pfam" id="PF02195">
    <property type="entry name" value="ParB_N"/>
    <property type="match status" value="1"/>
</dbReference>
<dbReference type="InterPro" id="IPR003115">
    <property type="entry name" value="ParB_N"/>
</dbReference>
<protein>
    <submittedName>
        <fullName evidence="3">Plasmid partitioning protein RepB</fullName>
    </submittedName>
</protein>
<dbReference type="GO" id="GO:0005694">
    <property type="term" value="C:chromosome"/>
    <property type="evidence" value="ECO:0007669"/>
    <property type="project" value="TreeGrafter"/>
</dbReference>
<dbReference type="InterPro" id="IPR004437">
    <property type="entry name" value="ParB/RepB/Spo0J"/>
</dbReference>
<dbReference type="RefSeq" id="WP_140905761.1">
    <property type="nucleotide sequence ID" value="NZ_JBHTMD010000001.1"/>
</dbReference>
<proteinExistence type="inferred from homology"/>
<comment type="similarity">
    <text evidence="1">Belongs to the ParB family.</text>
</comment>
<dbReference type="EMBL" id="VEWJ01000010">
    <property type="protein sequence ID" value="TPF74555.1"/>
    <property type="molecule type" value="Genomic_DNA"/>
</dbReference>
<reference evidence="3 4" key="1">
    <citation type="journal article" date="2003" name="Int. J. Syst. Evol. Microbiol.">
        <title>Towards a standardized format for the description of a novel species (of an established genus): Ochrobactrum gallinifaecis sp. nov.</title>
        <authorList>
            <person name="Kampfer P."/>
            <person name="Buczolits S."/>
            <person name="Albrecht A."/>
            <person name="Busse H.J."/>
            <person name="Stackebrandt E."/>
        </authorList>
    </citation>
    <scope>NUCLEOTIDE SEQUENCE [LARGE SCALE GENOMIC DNA]</scope>
    <source>
        <strain evidence="3 4">ISO 196</strain>
    </source>
</reference>
<evidence type="ECO:0000256" key="1">
    <source>
        <dbReference type="ARBA" id="ARBA00006295"/>
    </source>
</evidence>
<dbReference type="Gene3D" id="3.90.1530.30">
    <property type="match status" value="1"/>
</dbReference>
<feature type="domain" description="ParB-like N-terminal" evidence="2">
    <location>
        <begin position="75"/>
        <end position="167"/>
    </location>
</feature>
<sequence>MARKGIMSGLLDDTKDEKFTAVNAESETPTPTVAIETSGRRGAFGMMSRAADEMASKVAAAEEIEKRLQSGTHIIELDPNELETSFVVDRLEDDDDTSLQELIAAIRERGQDTPILVRPNPTVEGKYQIVFGHRRAKAAKALNIRVKATVKPLSDRDHAIAQGQENTARADLSFIERALFAKKLAEQFDNETVMSALAVNKTVLSKMQSVTNYVPSDLILKIGPSKGIGRDRWYDLSVAFKDGIATDIDSMTDQHKFYSASSDNRFLMVLDTIKSGTKPVTAQNANVGKKQQPAKFWRSKDNSVAFSMNRKPKKVDISLKSDDAGSFGEWLSTRLEGLYEEFRESKPDSGE</sequence>
<dbReference type="GO" id="GO:0003677">
    <property type="term" value="F:DNA binding"/>
    <property type="evidence" value="ECO:0007669"/>
    <property type="project" value="InterPro"/>
</dbReference>
<organism evidence="3 4">
    <name type="scientific">Brucella gallinifaecis</name>
    <dbReference type="NCBI Taxonomy" id="215590"/>
    <lineage>
        <taxon>Bacteria</taxon>
        <taxon>Pseudomonadati</taxon>
        <taxon>Pseudomonadota</taxon>
        <taxon>Alphaproteobacteria</taxon>
        <taxon>Hyphomicrobiales</taxon>
        <taxon>Brucellaceae</taxon>
        <taxon>Brucella/Ochrobactrum group</taxon>
        <taxon>Brucella</taxon>
    </lineage>
</organism>
<evidence type="ECO:0000313" key="4">
    <source>
        <dbReference type="Proteomes" id="UP000315388"/>
    </source>
</evidence>
<dbReference type="NCBIfam" id="TIGR03454">
    <property type="entry name" value="partition_RepB"/>
    <property type="match status" value="1"/>
</dbReference>
<dbReference type="SUPFAM" id="SSF110849">
    <property type="entry name" value="ParB/Sulfiredoxin"/>
    <property type="match status" value="1"/>
</dbReference>
<dbReference type="PANTHER" id="PTHR33375:SF1">
    <property type="entry name" value="CHROMOSOME-PARTITIONING PROTEIN PARB-RELATED"/>
    <property type="match status" value="1"/>
</dbReference>
<accession>A0A502BKC4</accession>
<dbReference type="PANTHER" id="PTHR33375">
    <property type="entry name" value="CHROMOSOME-PARTITIONING PROTEIN PARB-RELATED"/>
    <property type="match status" value="1"/>
</dbReference>
<dbReference type="InterPro" id="IPR037972">
    <property type="entry name" value="RepB_N"/>
</dbReference>
<comment type="caution">
    <text evidence="3">The sequence shown here is derived from an EMBL/GenBank/DDBJ whole genome shotgun (WGS) entry which is preliminary data.</text>
</comment>
<dbReference type="InterPro" id="IPR017819">
    <property type="entry name" value="Plasmid_partition_RepB"/>
</dbReference>
<dbReference type="CDD" id="cd16405">
    <property type="entry name" value="RepB_like_N"/>
    <property type="match status" value="1"/>
</dbReference>
<dbReference type="SMART" id="SM00470">
    <property type="entry name" value="ParB"/>
    <property type="match status" value="1"/>
</dbReference>
<name>A0A502BKC4_9HYPH</name>
<dbReference type="GO" id="GO:0007059">
    <property type="term" value="P:chromosome segregation"/>
    <property type="evidence" value="ECO:0007669"/>
    <property type="project" value="TreeGrafter"/>
</dbReference>
<dbReference type="Proteomes" id="UP000315388">
    <property type="component" value="Unassembled WGS sequence"/>
</dbReference>